<reference evidence="2" key="1">
    <citation type="submission" date="2023-10" db="EMBL/GenBank/DDBJ databases">
        <authorList>
            <person name="Chen Y."/>
            <person name="Shah S."/>
            <person name="Dougan E. K."/>
            <person name="Thang M."/>
            <person name="Chan C."/>
        </authorList>
    </citation>
    <scope>NUCLEOTIDE SEQUENCE [LARGE SCALE GENOMIC DNA]</scope>
</reference>
<protein>
    <submittedName>
        <fullName evidence="2">Uncharacterized protein</fullName>
    </submittedName>
</protein>
<feature type="transmembrane region" description="Helical" evidence="1">
    <location>
        <begin position="99"/>
        <end position="118"/>
    </location>
</feature>
<evidence type="ECO:0000313" key="3">
    <source>
        <dbReference type="Proteomes" id="UP001189429"/>
    </source>
</evidence>
<evidence type="ECO:0000313" key="2">
    <source>
        <dbReference type="EMBL" id="CAK0811100.1"/>
    </source>
</evidence>
<keyword evidence="3" id="KW-1185">Reference proteome</keyword>
<keyword evidence="1" id="KW-0812">Transmembrane</keyword>
<evidence type="ECO:0000256" key="1">
    <source>
        <dbReference type="SAM" id="Phobius"/>
    </source>
</evidence>
<sequence length="299" mass="34033">MQKIRGCSGSSFWRQREGVIRVRDGSRERGPAAMLPWRGYARIAASVSNAAMIWYIYGFYLLSIDWGLFGQLQHLQHGESPRMTDYIWARNFDAAFKHLRLFSFSAAMLPSLDVYLFLGVPGSVVHLVLERDRVTWLQSFLKLRTPCCSAHRAARWLEMYYWSLVLGSLSFLMLARVHIDMSWPHYFCSASGLLFTTTALCLYLVMPFQVALVGADGCSEWLAQAKRWVFPSLWLVLGLTAMCFASALWKCERLGDDRPSLVFGVLETITITGYQLVLGVFVVDDRMMARTRVAPLKAD</sequence>
<comment type="caution">
    <text evidence="2">The sequence shown here is derived from an EMBL/GenBank/DDBJ whole genome shotgun (WGS) entry which is preliminary data.</text>
</comment>
<feature type="transmembrane region" description="Helical" evidence="1">
    <location>
        <begin position="40"/>
        <end position="62"/>
    </location>
</feature>
<dbReference type="Proteomes" id="UP001189429">
    <property type="component" value="Unassembled WGS sequence"/>
</dbReference>
<name>A0ABN9R056_9DINO</name>
<organism evidence="2 3">
    <name type="scientific">Prorocentrum cordatum</name>
    <dbReference type="NCBI Taxonomy" id="2364126"/>
    <lineage>
        <taxon>Eukaryota</taxon>
        <taxon>Sar</taxon>
        <taxon>Alveolata</taxon>
        <taxon>Dinophyceae</taxon>
        <taxon>Prorocentrales</taxon>
        <taxon>Prorocentraceae</taxon>
        <taxon>Prorocentrum</taxon>
    </lineage>
</organism>
<gene>
    <name evidence="2" type="ORF">PCOR1329_LOCUS15843</name>
</gene>
<feature type="transmembrane region" description="Helical" evidence="1">
    <location>
        <begin position="228"/>
        <end position="249"/>
    </location>
</feature>
<proteinExistence type="predicted"/>
<keyword evidence="1" id="KW-1133">Transmembrane helix</keyword>
<dbReference type="EMBL" id="CAUYUJ010004825">
    <property type="protein sequence ID" value="CAK0811100.1"/>
    <property type="molecule type" value="Genomic_DNA"/>
</dbReference>
<feature type="transmembrane region" description="Helical" evidence="1">
    <location>
        <begin position="159"/>
        <end position="179"/>
    </location>
</feature>
<feature type="transmembrane region" description="Helical" evidence="1">
    <location>
        <begin position="186"/>
        <end position="208"/>
    </location>
</feature>
<accession>A0ABN9R056</accession>
<keyword evidence="1" id="KW-0472">Membrane</keyword>
<feature type="transmembrane region" description="Helical" evidence="1">
    <location>
        <begin position="261"/>
        <end position="283"/>
    </location>
</feature>